<dbReference type="SUPFAM" id="SSF49478">
    <property type="entry name" value="Cna protein B-type domain"/>
    <property type="match status" value="1"/>
</dbReference>
<gene>
    <name evidence="1" type="ORF">COU18_00560</name>
</gene>
<accession>A0A2H0UCU9</accession>
<protein>
    <recommendedName>
        <fullName evidence="3">PEGA domain-containing protein</fullName>
    </recommendedName>
</protein>
<name>A0A2H0UCU9_9BACT</name>
<comment type="caution">
    <text evidence="1">The sequence shown here is derived from an EMBL/GenBank/DDBJ whole genome shotgun (WGS) entry which is preliminary data.</text>
</comment>
<organism evidence="1 2">
    <name type="scientific">Candidatus Kaiserbacteria bacterium CG10_big_fil_rev_8_21_14_0_10_51_14</name>
    <dbReference type="NCBI Taxonomy" id="1974610"/>
    <lineage>
        <taxon>Bacteria</taxon>
        <taxon>Candidatus Kaiseribacteriota</taxon>
    </lineage>
</organism>
<dbReference type="EMBL" id="PFBK01000002">
    <property type="protein sequence ID" value="PIR84229.1"/>
    <property type="molecule type" value="Genomic_DNA"/>
</dbReference>
<evidence type="ECO:0000313" key="2">
    <source>
        <dbReference type="Proteomes" id="UP000231192"/>
    </source>
</evidence>
<reference evidence="2" key="1">
    <citation type="submission" date="2017-09" db="EMBL/GenBank/DDBJ databases">
        <title>Depth-based differentiation of microbial function through sediment-hosted aquifers and enrichment of novel symbionts in the deep terrestrial subsurface.</title>
        <authorList>
            <person name="Probst A.J."/>
            <person name="Ladd B."/>
            <person name="Jarett J.K."/>
            <person name="Geller-Mcgrath D.E."/>
            <person name="Sieber C.M.K."/>
            <person name="Emerson J.B."/>
            <person name="Anantharaman K."/>
            <person name="Thomas B.C."/>
            <person name="Malmstrom R."/>
            <person name="Stieglmeier M."/>
            <person name="Klingl A."/>
            <person name="Woyke T."/>
            <person name="Ryan C.M."/>
            <person name="Banfield J.F."/>
        </authorList>
    </citation>
    <scope>NUCLEOTIDE SEQUENCE [LARGE SCALE GENOMIC DNA]</scope>
</reference>
<dbReference type="Gene3D" id="2.60.40.1120">
    <property type="entry name" value="Carboxypeptidase-like, regulatory domain"/>
    <property type="match status" value="1"/>
</dbReference>
<dbReference type="Proteomes" id="UP000231192">
    <property type="component" value="Unassembled WGS sequence"/>
</dbReference>
<dbReference type="AlphaFoldDB" id="A0A2H0UCU9"/>
<evidence type="ECO:0000313" key="1">
    <source>
        <dbReference type="EMBL" id="PIR84229.1"/>
    </source>
</evidence>
<evidence type="ECO:0008006" key="3">
    <source>
        <dbReference type="Google" id="ProtNLM"/>
    </source>
</evidence>
<proteinExistence type="predicted"/>
<sequence length="562" mass="57869">MLVIFIGITGAFQLSVDVVSNNKARSGAIALAGERMEYVRSLAYGSIGTSGGIPAGNIAQSEIVPLNAVTYTRRTVVEFADDPKDGLGAADTNGITSDYKTVKVDVAWTSRTGTRHITLVSRFEPPSGMEIACTPPCGTLIISSVDSASATLPNASALIVNASTSPAIHINTFTNGSGTATLIGAPAASGYAIIVTKPGYSSAQTYDVTAQNTNPNPGHLTVADGQTTIGTFAVDVLGTKTVRTWTQILSGTWSDTFANESKIATSTNVEVSGGSAALSETEGSYASSGELQSTVITHTSLYRWKTFEANHTQPAATEIRYRFYNSAGTSLIPDSMLPGNAAGFATSSVDLSTVSTTTYSSIRVGTSFTSGDASTTPSIDSYAIEYEYGPDPLPNIAFTMQGEKTIGSGASGPIFKYLQNHNSGASASLGISNLEWDVYTVSVNGAATGYDVASSCPGPQPETFVAGEVATTNLYLTAHTANSLLVNVRSAGSGALIPDATVALVLSPSYAATSTTDSCGQAFFKGLSISPDYVVTVSATSYQTATSSANVDGTSQASVSLN</sequence>